<feature type="domain" description="Acyl-CoA dehydrogenase/oxidase N-terminal" evidence="4">
    <location>
        <begin position="35"/>
        <end position="106"/>
    </location>
</feature>
<reference evidence="6 7" key="1">
    <citation type="submission" date="2020-08" db="EMBL/GenBank/DDBJ databases">
        <title>Genomic Encyclopedia of Type Strains, Phase IV (KMG-IV): sequencing the most valuable type-strain genomes for metagenomic binning, comparative biology and taxonomic classification.</title>
        <authorList>
            <person name="Goeker M."/>
        </authorList>
    </citation>
    <scope>NUCLEOTIDE SEQUENCE [LARGE SCALE GENOMIC DNA]</scope>
    <source>
        <strain evidence="6 7">DSM 14552</strain>
    </source>
</reference>
<dbReference type="Pfam" id="PF08028">
    <property type="entry name" value="Acyl-CoA_dh_2"/>
    <property type="match status" value="1"/>
</dbReference>
<keyword evidence="7" id="KW-1185">Reference proteome</keyword>
<dbReference type="GO" id="GO:0033539">
    <property type="term" value="P:fatty acid beta-oxidation using acyl-CoA dehydrogenase"/>
    <property type="evidence" value="ECO:0007669"/>
    <property type="project" value="TreeGrafter"/>
</dbReference>
<comment type="similarity">
    <text evidence="2">Belongs to the HpaH/HsaA monooxygenase family.</text>
</comment>
<dbReference type="Gene3D" id="2.40.110.10">
    <property type="entry name" value="Butyryl-CoA Dehydrogenase, subunit A, domain 2"/>
    <property type="match status" value="1"/>
</dbReference>
<dbReference type="Gene3D" id="1.20.140.10">
    <property type="entry name" value="Butyryl-CoA Dehydrogenase, subunit A, domain 3"/>
    <property type="match status" value="1"/>
</dbReference>
<dbReference type="PANTHER" id="PTHR48083:SF19">
    <property type="entry name" value="FLAVIN-DEPENDENT MONOOXYGENASE, OXYGENASE SUBUNIT HSAA"/>
    <property type="match status" value="1"/>
</dbReference>
<dbReference type="Gene3D" id="1.10.540.10">
    <property type="entry name" value="Acyl-CoA dehydrogenase/oxidase, N-terminal domain"/>
    <property type="match status" value="1"/>
</dbReference>
<dbReference type="InterPro" id="IPR013786">
    <property type="entry name" value="AcylCoA_DH/ox_N"/>
</dbReference>
<protein>
    <submittedName>
        <fullName evidence="6">3-hydroxy-9,10-secoandrosta-1,3,5(10)-triene-9, 17-dione monooxygenase</fullName>
        <ecNumber evidence="6">1.14.14.12</ecNumber>
    </submittedName>
</protein>
<keyword evidence="6" id="KW-0503">Monooxygenase</keyword>
<dbReference type="RefSeq" id="WP_246385945.1">
    <property type="nucleotide sequence ID" value="NZ_JACICY010000006.1"/>
</dbReference>
<evidence type="ECO:0000259" key="4">
    <source>
        <dbReference type="Pfam" id="PF02771"/>
    </source>
</evidence>
<dbReference type="PANTHER" id="PTHR48083">
    <property type="entry name" value="MEDIUM-CHAIN SPECIFIC ACYL-COA DEHYDROGENASE, MITOCHONDRIAL-RELATED"/>
    <property type="match status" value="1"/>
</dbReference>
<sequence length="411" mass="45259">MKEMHSAAIASPAHADKDATSSGPTGEQLIAHARAMVPHLRECEREAIANRQLSAETIKAFADAGFFKVLQPRRYGGYEMSPAVYCEIAKTLAEGCMSSAWVYGVVAVHNWQLALFDPQAAEDVWGEDSNVLISSSYMPTGKVTKADGGYRFSGRWAFSSGSAHCDWVILGANVVAEDGDGTPEPFNFLLPRKDYEIVDTWHTMGLCATGSNDIVVDDAFVPAHRVLREKDMFRLDCPGMKANPGALYRIPFAQLFNRTVSTTSLGSLRRALDVFVQATREKRATYSGARLASDTRIQEAVADVKVIMHDLELRLANDLAELDRRAAANDWPLERRAELGHHTTSMVSRCVEAVDQLMLYSGGKAIYLGNQIQRAFLDIHCARAHVANNPFPYARNVGAMAFGFDNDCFDL</sequence>
<dbReference type="InterPro" id="IPR013107">
    <property type="entry name" value="Acyl-CoA_DH_C"/>
</dbReference>
<evidence type="ECO:0000256" key="2">
    <source>
        <dbReference type="ARBA" id="ARBA00049661"/>
    </source>
</evidence>
<dbReference type="Pfam" id="PF02771">
    <property type="entry name" value="Acyl-CoA_dh_N"/>
    <property type="match status" value="1"/>
</dbReference>
<dbReference type="InterPro" id="IPR036250">
    <property type="entry name" value="AcylCo_DH-like_C"/>
</dbReference>
<evidence type="ECO:0000313" key="7">
    <source>
        <dbReference type="Proteomes" id="UP000562395"/>
    </source>
</evidence>
<comment type="caution">
    <text evidence="6">The sequence shown here is derived from an EMBL/GenBank/DDBJ whole genome shotgun (WGS) entry which is preliminary data.</text>
</comment>
<evidence type="ECO:0000313" key="6">
    <source>
        <dbReference type="EMBL" id="MBB3861288.1"/>
    </source>
</evidence>
<dbReference type="GO" id="GO:0003995">
    <property type="term" value="F:acyl-CoA dehydrogenase activity"/>
    <property type="evidence" value="ECO:0007669"/>
    <property type="project" value="TreeGrafter"/>
</dbReference>
<evidence type="ECO:0000256" key="1">
    <source>
        <dbReference type="ARBA" id="ARBA00023002"/>
    </source>
</evidence>
<dbReference type="EMBL" id="JACICY010000006">
    <property type="protein sequence ID" value="MBB3861288.1"/>
    <property type="molecule type" value="Genomic_DNA"/>
</dbReference>
<dbReference type="GO" id="GO:0050660">
    <property type="term" value="F:flavin adenine dinucleotide binding"/>
    <property type="evidence" value="ECO:0007669"/>
    <property type="project" value="InterPro"/>
</dbReference>
<dbReference type="EC" id="1.14.14.12" evidence="6"/>
<dbReference type="GO" id="GO:0036383">
    <property type="term" value="F:3-hydroxy-9,10-secoandrosta-1,3,5(10)-triene-9,17-dione monooxygenase activity"/>
    <property type="evidence" value="ECO:0007669"/>
    <property type="project" value="UniProtKB-EC"/>
</dbReference>
<dbReference type="InterPro" id="IPR046373">
    <property type="entry name" value="Acyl-CoA_Oxase/DH_mid-dom_sf"/>
</dbReference>
<dbReference type="GO" id="GO:0005737">
    <property type="term" value="C:cytoplasm"/>
    <property type="evidence" value="ECO:0007669"/>
    <property type="project" value="TreeGrafter"/>
</dbReference>
<accession>A0A7W6EWH4</accession>
<dbReference type="InterPro" id="IPR009100">
    <property type="entry name" value="AcylCoA_DH/oxidase_NM_dom_sf"/>
</dbReference>
<dbReference type="AlphaFoldDB" id="A0A7W6EWH4"/>
<dbReference type="PIRSF" id="PIRSF016578">
    <property type="entry name" value="HsaA"/>
    <property type="match status" value="1"/>
</dbReference>
<name>A0A7W6EWH4_9SPHN</name>
<feature type="domain" description="Acyl-CoA dehydrogenase C-terminal" evidence="5">
    <location>
        <begin position="261"/>
        <end position="389"/>
    </location>
</feature>
<feature type="region of interest" description="Disordered" evidence="3">
    <location>
        <begin position="1"/>
        <end position="25"/>
    </location>
</feature>
<proteinExistence type="inferred from homology"/>
<evidence type="ECO:0000259" key="5">
    <source>
        <dbReference type="Pfam" id="PF08028"/>
    </source>
</evidence>
<gene>
    <name evidence="6" type="ORF">GGQ88_002572</name>
</gene>
<organism evidence="6 7">
    <name type="scientific">Novosphingobium hassiacum</name>
    <dbReference type="NCBI Taxonomy" id="173676"/>
    <lineage>
        <taxon>Bacteria</taxon>
        <taxon>Pseudomonadati</taxon>
        <taxon>Pseudomonadota</taxon>
        <taxon>Alphaproteobacteria</taxon>
        <taxon>Sphingomonadales</taxon>
        <taxon>Sphingomonadaceae</taxon>
        <taxon>Novosphingobium</taxon>
    </lineage>
</organism>
<dbReference type="SUPFAM" id="SSF56645">
    <property type="entry name" value="Acyl-CoA dehydrogenase NM domain-like"/>
    <property type="match status" value="1"/>
</dbReference>
<dbReference type="InterPro" id="IPR050741">
    <property type="entry name" value="Acyl-CoA_dehydrogenase"/>
</dbReference>
<dbReference type="SUPFAM" id="SSF47203">
    <property type="entry name" value="Acyl-CoA dehydrogenase C-terminal domain-like"/>
    <property type="match status" value="1"/>
</dbReference>
<keyword evidence="1 6" id="KW-0560">Oxidoreductase</keyword>
<dbReference type="Proteomes" id="UP000562395">
    <property type="component" value="Unassembled WGS sequence"/>
</dbReference>
<evidence type="ECO:0000256" key="3">
    <source>
        <dbReference type="SAM" id="MobiDB-lite"/>
    </source>
</evidence>
<dbReference type="InterPro" id="IPR037069">
    <property type="entry name" value="AcylCoA_DH/ox_N_sf"/>
</dbReference>